<evidence type="ECO:0000313" key="2">
    <source>
        <dbReference type="Proteomes" id="UP000229323"/>
    </source>
</evidence>
<proteinExistence type="predicted"/>
<dbReference type="EMBL" id="CP024696">
    <property type="protein sequence ID" value="ATV52030.1"/>
    <property type="molecule type" value="Genomic_DNA"/>
</dbReference>
<dbReference type="PANTHER" id="PTHR35810">
    <property type="entry name" value="CYTOPLASMIC PROTEIN-RELATED"/>
    <property type="match status" value="1"/>
</dbReference>
<dbReference type="InterPro" id="IPR011204">
    <property type="entry name" value="Virulence_RhuM-like"/>
</dbReference>
<dbReference type="PIRSF" id="PIRSF015268">
    <property type="entry name" value="Virulence_RhuM"/>
    <property type="match status" value="1"/>
</dbReference>
<dbReference type="PANTHER" id="PTHR35810:SF1">
    <property type="entry name" value="CYTOPLASMIC PROTEIN"/>
    <property type="match status" value="1"/>
</dbReference>
<dbReference type="GeneID" id="34517293"/>
<protein>
    <submittedName>
        <fullName evidence="1">Cell filamentation protein Fic</fullName>
    </submittedName>
</protein>
<dbReference type="RefSeq" id="WP_028905974.1">
    <property type="nucleotide sequence ID" value="NZ_CP024696.1"/>
</dbReference>
<name>A0A2D3N9C6_PREIN</name>
<dbReference type="Pfam" id="PF13310">
    <property type="entry name" value="Virulence_RhuM"/>
    <property type="match status" value="1"/>
</dbReference>
<evidence type="ECO:0000313" key="1">
    <source>
        <dbReference type="EMBL" id="ATV52030.1"/>
    </source>
</evidence>
<dbReference type="Proteomes" id="UP000229323">
    <property type="component" value="Chromosome"/>
</dbReference>
<reference evidence="1 2" key="1">
    <citation type="submission" date="2017-11" db="EMBL/GenBank/DDBJ databases">
        <title>Genome sequencing of Prevotella intermedia KCOM 2033.</title>
        <authorList>
            <person name="Kook J.-K."/>
            <person name="Park S.-N."/>
            <person name="Lim Y.K."/>
        </authorList>
    </citation>
    <scope>NUCLEOTIDE SEQUENCE [LARGE SCALE GENOMIC DNA]</scope>
    <source>
        <strain evidence="1 2">KCOM 2033</strain>
    </source>
</reference>
<dbReference type="AlphaFoldDB" id="A0A2D3N9C6"/>
<gene>
    <name evidence="1" type="ORF">CTM50_02520</name>
</gene>
<organism evidence="1 2">
    <name type="scientific">Prevotella intermedia</name>
    <dbReference type="NCBI Taxonomy" id="28131"/>
    <lineage>
        <taxon>Bacteria</taxon>
        <taxon>Pseudomonadati</taxon>
        <taxon>Bacteroidota</taxon>
        <taxon>Bacteroidia</taxon>
        <taxon>Bacteroidales</taxon>
        <taxon>Prevotellaceae</taxon>
        <taxon>Prevotella</taxon>
    </lineage>
</organism>
<accession>A0A2D3N9C6</accession>
<sequence length="343" mass="39904">MEANNNDNMLIYQSEDGKIKIDVRFEGETAWLSLEQMSMLFGRDKSTISRHIKNVFEEGELNLNSTVAKFATVQMEGSRTIERNIDYYNLDVIISVGYRVKSQQGTQFRIWATQRLREYIIKGFALNDERFKTGSSYNYFKELLGRIREIRLSEKVFYQQIKDIYATSIDYNPSDDMTLAFYKEVQNKLLWAVSGKTAAELLYYRANATLPMMGLTSTLKEGKVTKADALIGKNYLNEDEINMLKLIVEQFLAYAEAQALAEKPMYMRDWVQKLRLVLTMNEKNILEHAGSISHELAVEKATKEYIAYKEQQRQIEHIDSIKQLDQDIKRIAPNKNSKKETQR</sequence>